<dbReference type="InterPro" id="IPR046335">
    <property type="entry name" value="LacI/GalR-like_sensor"/>
</dbReference>
<comment type="caution">
    <text evidence="5">The sequence shown here is derived from an EMBL/GenBank/DDBJ whole genome shotgun (WGS) entry which is preliminary data.</text>
</comment>
<dbReference type="CDD" id="cd06273">
    <property type="entry name" value="PBP1_LacI-like"/>
    <property type="match status" value="1"/>
</dbReference>
<name>A0ABQ1L3G3_9RHOB</name>
<evidence type="ECO:0000256" key="1">
    <source>
        <dbReference type="ARBA" id="ARBA00023015"/>
    </source>
</evidence>
<dbReference type="Gene3D" id="1.10.260.40">
    <property type="entry name" value="lambda repressor-like DNA-binding domains"/>
    <property type="match status" value="1"/>
</dbReference>
<evidence type="ECO:0000313" key="5">
    <source>
        <dbReference type="EMBL" id="GGC16817.1"/>
    </source>
</evidence>
<dbReference type="InterPro" id="IPR000843">
    <property type="entry name" value="HTH_LacI"/>
</dbReference>
<evidence type="ECO:0000313" key="6">
    <source>
        <dbReference type="Proteomes" id="UP000645462"/>
    </source>
</evidence>
<dbReference type="Pfam" id="PF00356">
    <property type="entry name" value="LacI"/>
    <property type="match status" value="1"/>
</dbReference>
<proteinExistence type="predicted"/>
<evidence type="ECO:0000256" key="2">
    <source>
        <dbReference type="ARBA" id="ARBA00023125"/>
    </source>
</evidence>
<dbReference type="InterPro" id="IPR010982">
    <property type="entry name" value="Lambda_DNA-bd_dom_sf"/>
</dbReference>
<dbReference type="RefSeq" id="WP_188483533.1">
    <property type="nucleotide sequence ID" value="NZ_BMFC01000012.1"/>
</dbReference>
<gene>
    <name evidence="5" type="ORF">GCM10011363_36610</name>
</gene>
<evidence type="ECO:0000256" key="3">
    <source>
        <dbReference type="ARBA" id="ARBA00023163"/>
    </source>
</evidence>
<dbReference type="SUPFAM" id="SSF47413">
    <property type="entry name" value="lambda repressor-like DNA-binding domains"/>
    <property type="match status" value="1"/>
</dbReference>
<dbReference type="InterPro" id="IPR028082">
    <property type="entry name" value="Peripla_BP_I"/>
</dbReference>
<reference evidence="6" key="1">
    <citation type="journal article" date="2019" name="Int. J. Syst. Evol. Microbiol.">
        <title>The Global Catalogue of Microorganisms (GCM) 10K type strain sequencing project: providing services to taxonomists for standard genome sequencing and annotation.</title>
        <authorList>
            <consortium name="The Broad Institute Genomics Platform"/>
            <consortium name="The Broad Institute Genome Sequencing Center for Infectious Disease"/>
            <person name="Wu L."/>
            <person name="Ma J."/>
        </authorList>
    </citation>
    <scope>NUCLEOTIDE SEQUENCE [LARGE SCALE GENOMIC DNA]</scope>
    <source>
        <strain evidence="6">CGMCC 1.12478</strain>
    </source>
</reference>
<evidence type="ECO:0000259" key="4">
    <source>
        <dbReference type="PROSITE" id="PS50932"/>
    </source>
</evidence>
<organism evidence="5 6">
    <name type="scientific">Marivita lacus</name>
    <dbReference type="NCBI Taxonomy" id="1323742"/>
    <lineage>
        <taxon>Bacteria</taxon>
        <taxon>Pseudomonadati</taxon>
        <taxon>Pseudomonadota</taxon>
        <taxon>Alphaproteobacteria</taxon>
        <taxon>Rhodobacterales</taxon>
        <taxon>Roseobacteraceae</taxon>
        <taxon>Marivita</taxon>
    </lineage>
</organism>
<dbReference type="SMART" id="SM00354">
    <property type="entry name" value="HTH_LACI"/>
    <property type="match status" value="1"/>
</dbReference>
<dbReference type="PROSITE" id="PS50932">
    <property type="entry name" value="HTH_LACI_2"/>
    <property type="match status" value="1"/>
</dbReference>
<dbReference type="Pfam" id="PF13377">
    <property type="entry name" value="Peripla_BP_3"/>
    <property type="match status" value="1"/>
</dbReference>
<accession>A0ABQ1L3G3</accession>
<dbReference type="Gene3D" id="3.40.50.2300">
    <property type="match status" value="2"/>
</dbReference>
<dbReference type="PANTHER" id="PTHR30146:SF138">
    <property type="entry name" value="TRANSCRIPTIONAL REGULATORY PROTEIN"/>
    <property type="match status" value="1"/>
</dbReference>
<dbReference type="PANTHER" id="PTHR30146">
    <property type="entry name" value="LACI-RELATED TRANSCRIPTIONAL REPRESSOR"/>
    <property type="match status" value="1"/>
</dbReference>
<keyword evidence="1" id="KW-0805">Transcription regulation</keyword>
<dbReference type="SUPFAM" id="SSF53822">
    <property type="entry name" value="Periplasmic binding protein-like I"/>
    <property type="match status" value="1"/>
</dbReference>
<dbReference type="EMBL" id="BMFC01000012">
    <property type="protein sequence ID" value="GGC16817.1"/>
    <property type="molecule type" value="Genomic_DNA"/>
</dbReference>
<keyword evidence="6" id="KW-1185">Reference proteome</keyword>
<sequence length="343" mass="37354">MKKQSYKVDIVTVANAAGVSAATVSRAMNHPDLVNPSTRKRIEEAIRKTGYIRNRAAQTMHGRRSSTLGLVVPTVNYSIFAELVQSFNDTVAEQGFTLLLATHGYDLKVEYRVLRKLLEHRVDGVALIGLDHSDDTYRLLASQDVPVVAVWNYSETSRISCIGSDNREAGRIAAEHILSLGHSRIGFIFPPTDENDRARGRLEAAMSTVKKSGAEIPEAWSVQSLYNITQAKAVSRVLFNQCHPITALICGNDIIAQGAVAAALELGIRIPQDLSIIGIGDFAGSADMFPALSTVRIPAYEIGSQAGRHLINCVADFDPHDIVRGKIEVVLNPRATTARQRGD</sequence>
<dbReference type="Proteomes" id="UP000645462">
    <property type="component" value="Unassembled WGS sequence"/>
</dbReference>
<feature type="domain" description="HTH lacI-type" evidence="4">
    <location>
        <begin position="13"/>
        <end position="62"/>
    </location>
</feature>
<dbReference type="CDD" id="cd01392">
    <property type="entry name" value="HTH_LacI"/>
    <property type="match status" value="1"/>
</dbReference>
<keyword evidence="3" id="KW-0804">Transcription</keyword>
<protein>
    <submittedName>
        <fullName evidence="5">Transcriptional regulator</fullName>
    </submittedName>
</protein>
<keyword evidence="2" id="KW-0238">DNA-binding</keyword>